<reference evidence="3" key="1">
    <citation type="submission" date="2017-04" db="EMBL/GenBank/DDBJ databases">
        <title>Function of individual gut microbiota members based on whole genome sequencing of pure cultures obtained from chicken caecum.</title>
        <authorList>
            <person name="Medvecky M."/>
            <person name="Cejkova D."/>
            <person name="Polansky O."/>
            <person name="Karasova D."/>
            <person name="Kubasova T."/>
            <person name="Cizek A."/>
            <person name="Rychlik I."/>
        </authorList>
    </citation>
    <scope>NUCLEOTIDE SEQUENCE [LARGE SCALE GENOMIC DNA]</scope>
    <source>
        <strain evidence="3">An189</strain>
    </source>
</reference>
<sequence>MKIFLDTIRSLIIRSEFLIFLMNSLIKIKNGHIYKKEIEKRSGLNLFDYSSLATPLPYYPNDKVTDNNYYGISNALKEYMHYKGDLDAYIEHGVFLGSVIPKNERLWKISRIITFSENRKKFLLQGGIGLPIIKIGPYIHYAKDFLNEEELKHTKAKIGRTLLVFPSHSIKNVTADYDIQEFITFINSKRNDFDTVLVSLYWLDALNEEIVSLYRNSNCVIVTAGNRFDVCFLSRLKSLIKLADMTISNAVGTHIGYCIYLNRPHYIFSQSVNYIANSTMEEKRFKNVRNQNQEIETEMEETQEIENAFSEYRLEIKDSQREVVEKYWGISEIKSTELLLKEFCNEKG</sequence>
<dbReference type="RefSeq" id="WP_087413044.1">
    <property type="nucleotide sequence ID" value="NZ_CALIXP010000072.1"/>
</dbReference>
<dbReference type="Proteomes" id="UP000196587">
    <property type="component" value="Unassembled WGS sequence"/>
</dbReference>
<feature type="coiled-coil region" evidence="1">
    <location>
        <begin position="285"/>
        <end position="322"/>
    </location>
</feature>
<evidence type="ECO:0000313" key="3">
    <source>
        <dbReference type="Proteomes" id="UP000196587"/>
    </source>
</evidence>
<keyword evidence="1" id="KW-0175">Coiled coil</keyword>
<evidence type="ECO:0000256" key="1">
    <source>
        <dbReference type="SAM" id="Coils"/>
    </source>
</evidence>
<organism evidence="2 3">
    <name type="scientific">Bacteroides clarus</name>
    <dbReference type="NCBI Taxonomy" id="626929"/>
    <lineage>
        <taxon>Bacteria</taxon>
        <taxon>Pseudomonadati</taxon>
        <taxon>Bacteroidota</taxon>
        <taxon>Bacteroidia</taxon>
        <taxon>Bacteroidales</taxon>
        <taxon>Bacteroidaceae</taxon>
        <taxon>Bacteroides</taxon>
    </lineage>
</organism>
<comment type="caution">
    <text evidence="2">The sequence shown here is derived from an EMBL/GenBank/DDBJ whole genome shotgun (WGS) entry which is preliminary data.</text>
</comment>
<gene>
    <name evidence="2" type="ORF">B5F24_11985</name>
</gene>
<proteinExistence type="predicted"/>
<protein>
    <submittedName>
        <fullName evidence="2">Uncharacterized protein</fullName>
    </submittedName>
</protein>
<name>A0A1Y4JLD0_9BACE</name>
<accession>A0A1Y4JLD0</accession>
<dbReference type="EMBL" id="NFKE01000008">
    <property type="protein sequence ID" value="OUP33327.1"/>
    <property type="molecule type" value="Genomic_DNA"/>
</dbReference>
<evidence type="ECO:0000313" key="2">
    <source>
        <dbReference type="EMBL" id="OUP33327.1"/>
    </source>
</evidence>
<dbReference type="AlphaFoldDB" id="A0A1Y4JLD0"/>